<reference evidence="2 3" key="1">
    <citation type="journal article" date="2023" name="Commun. Biol.">
        <title>Reorganization of the ancestral sex-determining regions during the evolution of trioecy in Pleodorina starrii.</title>
        <authorList>
            <person name="Takahashi K."/>
            <person name="Suzuki S."/>
            <person name="Kawai-Toyooka H."/>
            <person name="Yamamoto K."/>
            <person name="Hamaji T."/>
            <person name="Ootsuki R."/>
            <person name="Yamaguchi H."/>
            <person name="Kawachi M."/>
            <person name="Higashiyama T."/>
            <person name="Nozaki H."/>
        </authorList>
    </citation>
    <scope>NUCLEOTIDE SEQUENCE [LARGE SCALE GENOMIC DNA]</scope>
    <source>
        <strain evidence="2 3">NIES-4479</strain>
    </source>
</reference>
<dbReference type="EMBL" id="BRXU01000007">
    <property type="protein sequence ID" value="GLC53303.1"/>
    <property type="molecule type" value="Genomic_DNA"/>
</dbReference>
<proteinExistence type="predicted"/>
<dbReference type="GO" id="GO:0019005">
    <property type="term" value="C:SCF ubiquitin ligase complex"/>
    <property type="evidence" value="ECO:0007669"/>
    <property type="project" value="TreeGrafter"/>
</dbReference>
<protein>
    <submittedName>
        <fullName evidence="2">Uncharacterized protein</fullName>
    </submittedName>
</protein>
<dbReference type="PANTHER" id="PTHR13318">
    <property type="entry name" value="PARTNER OF PAIRED, ISOFORM B-RELATED"/>
    <property type="match status" value="1"/>
</dbReference>
<dbReference type="InterPro" id="IPR032675">
    <property type="entry name" value="LRR_dom_sf"/>
</dbReference>
<dbReference type="SMART" id="SM00367">
    <property type="entry name" value="LRR_CC"/>
    <property type="match status" value="3"/>
</dbReference>
<evidence type="ECO:0000256" key="1">
    <source>
        <dbReference type="ARBA" id="ARBA00004430"/>
    </source>
</evidence>
<dbReference type="AlphaFoldDB" id="A0A9W6BK35"/>
<organism evidence="2 3">
    <name type="scientific">Pleodorina starrii</name>
    <dbReference type="NCBI Taxonomy" id="330485"/>
    <lineage>
        <taxon>Eukaryota</taxon>
        <taxon>Viridiplantae</taxon>
        <taxon>Chlorophyta</taxon>
        <taxon>core chlorophytes</taxon>
        <taxon>Chlorophyceae</taxon>
        <taxon>CS clade</taxon>
        <taxon>Chlamydomonadales</taxon>
        <taxon>Volvocaceae</taxon>
        <taxon>Pleodorina</taxon>
    </lineage>
</organism>
<evidence type="ECO:0000313" key="2">
    <source>
        <dbReference type="EMBL" id="GLC53303.1"/>
    </source>
</evidence>
<dbReference type="GO" id="GO:0031146">
    <property type="term" value="P:SCF-dependent proteasomal ubiquitin-dependent protein catabolic process"/>
    <property type="evidence" value="ECO:0007669"/>
    <property type="project" value="TreeGrafter"/>
</dbReference>
<accession>A0A9W6BK35</accession>
<keyword evidence="3" id="KW-1185">Reference proteome</keyword>
<dbReference type="GO" id="GO:0005930">
    <property type="term" value="C:axoneme"/>
    <property type="evidence" value="ECO:0007669"/>
    <property type="project" value="UniProtKB-SubCell"/>
</dbReference>
<dbReference type="OrthoDB" id="10257471at2759"/>
<dbReference type="InterPro" id="IPR006553">
    <property type="entry name" value="Leu-rich_rpt_Cys-con_subtyp"/>
</dbReference>
<sequence length="518" mass="54690">MMADTLPVDSLLVSLPSSAFCNHIYTALTEEDRKALRLACKGSRLLVNDEVTGARISGSTLRTSAGGTNLTLQRVVETCPQLTSLAFIDTQKEYVCVELLEKFFGCEHVDDQGCSSVFKFGDRIQNLDVKQCNFLKAVDLQRLFYACARLRNFRASRWADASHLRALASPIADSLIELDLGDSCHNILTINDKSLAYLPRLPALRSLSLKRCVEVSDAGVAQLGATRLPNLTSLDLTSTRVTGISGFDAPASELRSLVLQGCRAFGDAGLAAVCGRHASSLRALYLHGTAVQHYGASLRHLAQVTGLEVLDLGTAWEVDTEGLAALSRCCSLTDLRLGNFNLRRSGSMPQPALHDGLDRLGGEAAAGGGAAAAAAPAAAVGSLPNLARLSLGGMYCQQGLLLLLRGLPRLRRLELAGLDTARDGVLAQLAASGGGAAAALQELYIARGGPDLTAGGLMRLAALPALRHLTLVDCPAAATAATVQQLVQAVRSAGRQLRVEVVVKPNPAIEVEARRAVA</sequence>
<comment type="caution">
    <text evidence="2">The sequence shown here is derived from an EMBL/GenBank/DDBJ whole genome shotgun (WGS) entry which is preliminary data.</text>
</comment>
<dbReference type="Proteomes" id="UP001165080">
    <property type="component" value="Unassembled WGS sequence"/>
</dbReference>
<comment type="subcellular location">
    <subcellularLocation>
        <location evidence="1">Cytoplasm</location>
        <location evidence="1">Cytoskeleton</location>
        <location evidence="1">Cilium axoneme</location>
    </subcellularLocation>
</comment>
<name>A0A9W6BK35_9CHLO</name>
<dbReference type="Gene3D" id="3.80.10.10">
    <property type="entry name" value="Ribonuclease Inhibitor"/>
    <property type="match status" value="2"/>
</dbReference>
<dbReference type="SUPFAM" id="SSF52047">
    <property type="entry name" value="RNI-like"/>
    <property type="match status" value="1"/>
</dbReference>
<evidence type="ECO:0000313" key="3">
    <source>
        <dbReference type="Proteomes" id="UP001165080"/>
    </source>
</evidence>
<gene>
    <name evidence="2" type="primary">PLEST002280</name>
    <name evidence="2" type="ORF">PLESTB_000730100</name>
</gene>